<dbReference type="AlphaFoldDB" id="A0A813JVT5"/>
<gene>
    <name evidence="2" type="ORF">PGLA2088_LOCUS25622</name>
</gene>
<accession>A0A813JVT5</accession>
<dbReference type="EMBL" id="CAJNNW010026802">
    <property type="protein sequence ID" value="CAE8687806.1"/>
    <property type="molecule type" value="Genomic_DNA"/>
</dbReference>
<protein>
    <submittedName>
        <fullName evidence="2">Uncharacterized protein</fullName>
    </submittedName>
</protein>
<reference evidence="2" key="1">
    <citation type="submission" date="2021-02" db="EMBL/GenBank/DDBJ databases">
        <authorList>
            <person name="Dougan E. K."/>
            <person name="Rhodes N."/>
            <person name="Thang M."/>
            <person name="Chan C."/>
        </authorList>
    </citation>
    <scope>NUCLEOTIDE SEQUENCE</scope>
</reference>
<evidence type="ECO:0000313" key="3">
    <source>
        <dbReference type="Proteomes" id="UP000626109"/>
    </source>
</evidence>
<feature type="region of interest" description="Disordered" evidence="1">
    <location>
        <begin position="23"/>
        <end position="58"/>
    </location>
</feature>
<evidence type="ECO:0000256" key="1">
    <source>
        <dbReference type="SAM" id="MobiDB-lite"/>
    </source>
</evidence>
<evidence type="ECO:0000313" key="2">
    <source>
        <dbReference type="EMBL" id="CAE8687806.1"/>
    </source>
</evidence>
<comment type="caution">
    <text evidence="2">The sequence shown here is derived from an EMBL/GenBank/DDBJ whole genome shotgun (WGS) entry which is preliminary data.</text>
</comment>
<dbReference type="Proteomes" id="UP000626109">
    <property type="component" value="Unassembled WGS sequence"/>
</dbReference>
<name>A0A813JVT5_POLGL</name>
<proteinExistence type="predicted"/>
<organism evidence="2 3">
    <name type="scientific">Polarella glacialis</name>
    <name type="common">Dinoflagellate</name>
    <dbReference type="NCBI Taxonomy" id="89957"/>
    <lineage>
        <taxon>Eukaryota</taxon>
        <taxon>Sar</taxon>
        <taxon>Alveolata</taxon>
        <taxon>Dinophyceae</taxon>
        <taxon>Suessiales</taxon>
        <taxon>Suessiaceae</taxon>
        <taxon>Polarella</taxon>
    </lineage>
</organism>
<sequence>MDRTIPNQIHRDFEAKAIRSLREGNWAAQEPGATTEEENPLDPGRPANDPQMGGSALFGNLTGIASVVDISESDEEMEGDSQAQDAPLGPEAQSWENFRTLAMEDDARLGMEPAALPTLSIGERRAGPLSLNSYLERRQEYDLGKLRVLDRLLLAPSNVEGGVGAGQPVRIIALNAVEGVRWSAKSFLEGIGNEGRRGQLIRVTSRSWAVWTAVGWHPADLGTLGIEACLRINEPVGPTPFEQTVTRGGFPHRPEPAPVNFWDGQILKLYFRVKIQDDHKPNWTKDLGTRMGDMSRIGPLTSIGILNPGSPSKDPRRLSWQRVVGSLFPQHWYQAAQDQAEENAVQDWIFHLEEAYAWAQQGDRQTMWRYLMALHWFDARRCGMSLWAREDRGPFLSNDRINKFVGYFAKCIRDEAQSVNAAIPWYIDNEGHEIYQVRPAALGPLTPRDFPVDLIVIADCLGTGIHLLALSDMVNAFRSLFRVTQVLTTESNPAMTRISDVLAPPALLFPAAIHKHYARTADLILDLHNILSPGTTKMVIGASGPPFLDCPHSGLESDGQGIHGRASAVAFDVHRLLVLLASELGPHRYLWFMEHVSFAHDQDQQEFSAMFGSLTRENSADFTGVHHKRTYVTYPGLPPGPSPWIQTWGTGDASLPPDCSYPTRFLEAAFNSGRFGQPIERCMHHGNYAIPELRPMLFDIHSEHLDQINLINLAFEERSEEEQFEVLAGYIQHATLGPVFWPRPWLASKCGLDRFELARLNAALPCTSDPAGFCATLGRPLCTNCGLVAWGLSQASHKKLAEGCLKRLVALWIAGRTDAQSKVEGHTLPIHICGAACTHKRKARPTDRMLALTRRRSYLDPRPHGWKWARLQ</sequence>